<reference evidence="1 2" key="1">
    <citation type="journal article" name="Nat. Commun.">
        <title>Undinarchaeota illuminate DPANN phylogeny and the impact of gene transfer on archaeal evolution.</title>
        <authorList>
            <person name="Dombrowski N."/>
            <person name="Williams T.A."/>
            <person name="Sun J."/>
            <person name="Woodcroft B.J."/>
            <person name="Lee J.H."/>
            <person name="Minh B.Q."/>
            <person name="Rinke C."/>
            <person name="Spang A."/>
        </authorList>
    </citation>
    <scope>NUCLEOTIDE SEQUENCE [LARGE SCALE GENOMIC DNA]</scope>
    <source>
        <strain evidence="1">MAG_bin1129</strain>
    </source>
</reference>
<name>A0A832XIM1_9ARCH</name>
<gene>
    <name evidence="1" type="ORF">H1016_05465</name>
</gene>
<dbReference type="AlphaFoldDB" id="A0A832XIM1"/>
<sequence>MKRLLNLNDKLIFVLDKSTTPPTFYKGICLATYEMEGNWYNLALEVYWKSKVSPKIQVPLDLSNGHTLSFIWLGPFWERSLSSKRIQVDVEPQLLEGSIKPIVSILNWQLKRKNIEYVEIFYHYKYDSLPGDSISSFDAQSGNIDRVDDKLQKYPLSSICNVRLKSSKLGRVEEYGRNFR</sequence>
<evidence type="ECO:0000313" key="2">
    <source>
        <dbReference type="Proteomes" id="UP000646946"/>
    </source>
</evidence>
<dbReference type="Proteomes" id="UP000646946">
    <property type="component" value="Unassembled WGS sequence"/>
</dbReference>
<comment type="caution">
    <text evidence="1">The sequence shown here is derived from an EMBL/GenBank/DDBJ whole genome shotgun (WGS) entry which is preliminary data.</text>
</comment>
<organism evidence="1 2">
    <name type="scientific">Candidatus Naiadarchaeum limnaeum</name>
    <dbReference type="NCBI Taxonomy" id="2756139"/>
    <lineage>
        <taxon>Archaea</taxon>
        <taxon>Candidatus Undinarchaeota</taxon>
        <taxon>Candidatus Undinarchaeia</taxon>
        <taxon>Candidatus Naiadarchaeales</taxon>
        <taxon>Candidatus Naiadarchaeaceae</taxon>
        <taxon>Candidatus Naiadarchaeum</taxon>
    </lineage>
</organism>
<protein>
    <submittedName>
        <fullName evidence="1">Uncharacterized protein</fullName>
    </submittedName>
</protein>
<dbReference type="EMBL" id="DVAB01000049">
    <property type="protein sequence ID" value="HIK00951.1"/>
    <property type="molecule type" value="Genomic_DNA"/>
</dbReference>
<keyword evidence="2" id="KW-1185">Reference proteome</keyword>
<accession>A0A832XIM1</accession>
<evidence type="ECO:0000313" key="1">
    <source>
        <dbReference type="EMBL" id="HIK00951.1"/>
    </source>
</evidence>
<proteinExistence type="predicted"/>